<dbReference type="GO" id="GO:0016787">
    <property type="term" value="F:hydrolase activity"/>
    <property type="evidence" value="ECO:0007669"/>
    <property type="project" value="UniProtKB-KW"/>
</dbReference>
<sequence>MTGYGRSDEHNDQLVLTVEIRTINSRFLDFSPRLPKALLPFEDEAYRIVKKRCERGRVSLSAKIEYHPGEKNTLTLNKDKLEEYMMVVKDIQQSSDQVDFPTMGDILRLPEIFVNGEQKDENELKIVFLSVLNKTLSEVELNRISEGENIKSDLSMRLDLLIGLVNKIRKITISDRDDNMKQYKQKIQALVDDINLDESRLYQEIAILAEKKDITEELVRLDSHIDLFTNYMNSKENKGKKLNFLLQEMGREINTIGSKTDEIQISHLAVDMKDELEKIREQVQNIV</sequence>
<dbReference type="InterPro" id="IPR013527">
    <property type="entry name" value="YicC-like_N"/>
</dbReference>
<proteinExistence type="inferred from homology"/>
<evidence type="ECO:0000259" key="6">
    <source>
        <dbReference type="Pfam" id="PF03755"/>
    </source>
</evidence>
<protein>
    <recommendedName>
        <fullName evidence="9">YicC family protein</fullName>
    </recommendedName>
</protein>
<keyword evidence="3" id="KW-0255">Endonuclease</keyword>
<reference evidence="8" key="1">
    <citation type="submission" date="2018-05" db="EMBL/GenBank/DDBJ databases">
        <authorList>
            <person name="Lanie J.A."/>
            <person name="Ng W.-L."/>
            <person name="Kazmierczak K.M."/>
            <person name="Andrzejewski T.M."/>
            <person name="Davidsen T.M."/>
            <person name="Wayne K.J."/>
            <person name="Tettelin H."/>
            <person name="Glass J.I."/>
            <person name="Rusch D."/>
            <person name="Podicherti R."/>
            <person name="Tsui H.-C.T."/>
            <person name="Winkler M.E."/>
        </authorList>
    </citation>
    <scope>NUCLEOTIDE SEQUENCE</scope>
</reference>
<dbReference type="InterPro" id="IPR005229">
    <property type="entry name" value="YicC/YloC-like"/>
</dbReference>
<evidence type="ECO:0000256" key="4">
    <source>
        <dbReference type="ARBA" id="ARBA00022801"/>
    </source>
</evidence>
<organism evidence="8">
    <name type="scientific">marine metagenome</name>
    <dbReference type="NCBI Taxonomy" id="408172"/>
    <lineage>
        <taxon>unclassified sequences</taxon>
        <taxon>metagenomes</taxon>
        <taxon>ecological metagenomes</taxon>
    </lineage>
</organism>
<keyword evidence="2" id="KW-0540">Nuclease</keyword>
<dbReference type="Pfam" id="PF03755">
    <property type="entry name" value="YicC-like_N"/>
    <property type="match status" value="1"/>
</dbReference>
<feature type="domain" description="Endoribonuclease YicC-like C-terminal" evidence="7">
    <location>
        <begin position="178"/>
        <end position="286"/>
    </location>
</feature>
<dbReference type="AlphaFoldDB" id="A0A381SG20"/>
<gene>
    <name evidence="8" type="ORF">METZ01_LOCUS55105</name>
</gene>
<dbReference type="NCBIfam" id="TIGR00255">
    <property type="entry name" value="YicC/YloC family endoribonuclease"/>
    <property type="match status" value="1"/>
</dbReference>
<dbReference type="PANTHER" id="PTHR30636:SF3">
    <property type="entry name" value="UPF0701 PROTEIN YICC"/>
    <property type="match status" value="1"/>
</dbReference>
<dbReference type="GO" id="GO:0004521">
    <property type="term" value="F:RNA endonuclease activity"/>
    <property type="evidence" value="ECO:0007669"/>
    <property type="project" value="InterPro"/>
</dbReference>
<evidence type="ECO:0000256" key="3">
    <source>
        <dbReference type="ARBA" id="ARBA00022759"/>
    </source>
</evidence>
<name>A0A381SG20_9ZZZZ</name>
<evidence type="ECO:0008006" key="9">
    <source>
        <dbReference type="Google" id="ProtNLM"/>
    </source>
</evidence>
<evidence type="ECO:0000313" key="8">
    <source>
        <dbReference type="EMBL" id="SVA02251.1"/>
    </source>
</evidence>
<evidence type="ECO:0000259" key="7">
    <source>
        <dbReference type="Pfam" id="PF08340"/>
    </source>
</evidence>
<dbReference type="PANTHER" id="PTHR30636">
    <property type="entry name" value="UPF0701 PROTEIN YICC"/>
    <property type="match status" value="1"/>
</dbReference>
<keyword evidence="4" id="KW-0378">Hydrolase</keyword>
<dbReference type="Pfam" id="PF08340">
    <property type="entry name" value="YicC-like_C"/>
    <property type="match status" value="1"/>
</dbReference>
<accession>A0A381SG20</accession>
<feature type="domain" description="Endoribonuclease YicC-like N-terminal" evidence="6">
    <location>
        <begin position="1"/>
        <end position="151"/>
    </location>
</feature>
<comment type="similarity">
    <text evidence="5">Belongs to the YicC/YloC family.</text>
</comment>
<dbReference type="InterPro" id="IPR013551">
    <property type="entry name" value="YicC-like_C"/>
</dbReference>
<evidence type="ECO:0000256" key="2">
    <source>
        <dbReference type="ARBA" id="ARBA00022722"/>
    </source>
</evidence>
<evidence type="ECO:0000256" key="5">
    <source>
        <dbReference type="ARBA" id="ARBA00035648"/>
    </source>
</evidence>
<dbReference type="EMBL" id="UINC01002987">
    <property type="protein sequence ID" value="SVA02251.1"/>
    <property type="molecule type" value="Genomic_DNA"/>
</dbReference>
<evidence type="ECO:0000256" key="1">
    <source>
        <dbReference type="ARBA" id="ARBA00001968"/>
    </source>
</evidence>
<comment type="cofactor">
    <cofactor evidence="1">
        <name>a divalent metal cation</name>
        <dbReference type="ChEBI" id="CHEBI:60240"/>
    </cofactor>
</comment>